<accession>D0LLY5</accession>
<dbReference type="AlphaFoldDB" id="D0LLY5"/>
<sequence length="479" mass="45453">MSYLDRRAPLSCGAGAIASAFALVFAAACSGGGSAQDAGPGSDASKCFLSCVGGTSLRTCTPTETLTECPLGCPDGATACNQLAPSNGAERKHLEGVDGTIDIADGEVAIFDSFTGAVTVSDANDNEITLRGALDENGSNAIDNGIGFFQLEGAALFSFRSLSLSGNGALIVDSDELEMPPTILLASDEVVLRGLINVSACCEQNAITPQIFPRSGGGLGGFSEREPATGCAPGGPGAADDGGGHETGGGGGSLGNDGAPAGNGGDGTAAGAAGVIGQDCPAASGEPLAGGSGGGLGGGVDGGPGGAGGGAIQITSLTSIVVEGSPGQFIKGILAHGGGGGPGLQSSGGGGGGSGGMILLEAPEISVTYAVLAANGGGGGGSTTSTQSGSATAGERGRNDIAQAEGGSGERAGGRGASALGRATIGEGGADGTGGGGGGTGIIRFHVPENYLTVEASTISPPFLRGNPALAAPQIERAE</sequence>
<evidence type="ECO:0000313" key="3">
    <source>
        <dbReference type="EMBL" id="ACY15163.1"/>
    </source>
</evidence>
<dbReference type="HOGENOM" id="CLU_569579_0_0_7"/>
<feature type="compositionally biased region" description="Low complexity" evidence="1">
    <location>
        <begin position="383"/>
        <end position="394"/>
    </location>
</feature>
<dbReference type="PROSITE" id="PS51257">
    <property type="entry name" value="PROKAR_LIPOPROTEIN"/>
    <property type="match status" value="1"/>
</dbReference>
<feature type="compositionally biased region" description="Gly residues" evidence="1">
    <location>
        <begin position="406"/>
        <end position="416"/>
    </location>
</feature>
<feature type="compositionally biased region" description="Gly residues" evidence="1">
    <location>
        <begin position="426"/>
        <end position="437"/>
    </location>
</feature>
<keyword evidence="2" id="KW-0732">Signal</keyword>
<evidence type="ECO:0000256" key="2">
    <source>
        <dbReference type="SAM" id="SignalP"/>
    </source>
</evidence>
<dbReference type="KEGG" id="hoh:Hoch_2630"/>
<keyword evidence="4" id="KW-1185">Reference proteome</keyword>
<reference evidence="3 4" key="1">
    <citation type="journal article" date="2010" name="Stand. Genomic Sci.">
        <title>Complete genome sequence of Haliangium ochraceum type strain (SMP-2).</title>
        <authorList>
            <consortium name="US DOE Joint Genome Institute (JGI-PGF)"/>
            <person name="Ivanova N."/>
            <person name="Daum C."/>
            <person name="Lang E."/>
            <person name="Abt B."/>
            <person name="Kopitz M."/>
            <person name="Saunders E."/>
            <person name="Lapidus A."/>
            <person name="Lucas S."/>
            <person name="Glavina Del Rio T."/>
            <person name="Nolan M."/>
            <person name="Tice H."/>
            <person name="Copeland A."/>
            <person name="Cheng J.F."/>
            <person name="Chen F."/>
            <person name="Bruce D."/>
            <person name="Goodwin L."/>
            <person name="Pitluck S."/>
            <person name="Mavromatis K."/>
            <person name="Pati A."/>
            <person name="Mikhailova N."/>
            <person name="Chen A."/>
            <person name="Palaniappan K."/>
            <person name="Land M."/>
            <person name="Hauser L."/>
            <person name="Chang Y.J."/>
            <person name="Jeffries C.D."/>
            <person name="Detter J.C."/>
            <person name="Brettin T."/>
            <person name="Rohde M."/>
            <person name="Goker M."/>
            <person name="Bristow J."/>
            <person name="Markowitz V."/>
            <person name="Eisen J.A."/>
            <person name="Hugenholtz P."/>
            <person name="Kyrpides N.C."/>
            <person name="Klenk H.P."/>
        </authorList>
    </citation>
    <scope>NUCLEOTIDE SEQUENCE [LARGE SCALE GENOMIC DNA]</scope>
    <source>
        <strain evidence="4">DSM 14365 / CIP 107738 / JCM 11303 / AJ 13395 / SMP-2</strain>
    </source>
</reference>
<evidence type="ECO:0000256" key="1">
    <source>
        <dbReference type="SAM" id="MobiDB-lite"/>
    </source>
</evidence>
<dbReference type="Proteomes" id="UP000001880">
    <property type="component" value="Chromosome"/>
</dbReference>
<evidence type="ECO:0008006" key="5">
    <source>
        <dbReference type="Google" id="ProtNLM"/>
    </source>
</evidence>
<feature type="region of interest" description="Disordered" evidence="1">
    <location>
        <begin position="213"/>
        <end position="266"/>
    </location>
</feature>
<feature type="compositionally biased region" description="Gly residues" evidence="1">
    <location>
        <begin position="232"/>
        <end position="266"/>
    </location>
</feature>
<gene>
    <name evidence="3" type="ordered locus">Hoch_2630</name>
</gene>
<feature type="chain" id="PRO_5003010245" description="PE-PGRS family protein" evidence="2">
    <location>
        <begin position="36"/>
        <end position="479"/>
    </location>
</feature>
<proteinExistence type="predicted"/>
<dbReference type="EMBL" id="CP001804">
    <property type="protein sequence ID" value="ACY15163.1"/>
    <property type="molecule type" value="Genomic_DNA"/>
</dbReference>
<feature type="signal peptide" evidence="2">
    <location>
        <begin position="1"/>
        <end position="35"/>
    </location>
</feature>
<feature type="region of interest" description="Disordered" evidence="1">
    <location>
        <begin position="460"/>
        <end position="479"/>
    </location>
</feature>
<name>D0LLY5_HALO1</name>
<feature type="region of interest" description="Disordered" evidence="1">
    <location>
        <begin position="377"/>
        <end position="437"/>
    </location>
</feature>
<dbReference type="RefSeq" id="WP_012827771.1">
    <property type="nucleotide sequence ID" value="NC_013440.1"/>
</dbReference>
<evidence type="ECO:0000313" key="4">
    <source>
        <dbReference type="Proteomes" id="UP000001880"/>
    </source>
</evidence>
<organism evidence="3 4">
    <name type="scientific">Haliangium ochraceum (strain DSM 14365 / JCM 11303 / SMP-2)</name>
    <dbReference type="NCBI Taxonomy" id="502025"/>
    <lineage>
        <taxon>Bacteria</taxon>
        <taxon>Pseudomonadati</taxon>
        <taxon>Myxococcota</taxon>
        <taxon>Polyangia</taxon>
        <taxon>Haliangiales</taxon>
        <taxon>Kofleriaceae</taxon>
        <taxon>Haliangium</taxon>
    </lineage>
</organism>
<protein>
    <recommendedName>
        <fullName evidence="5">PE-PGRS family protein</fullName>
    </recommendedName>
</protein>